<dbReference type="RefSeq" id="WP_387347942.1">
    <property type="nucleotide sequence ID" value="NZ_JBIAXI010000045.1"/>
</dbReference>
<dbReference type="InterPro" id="IPR042183">
    <property type="entry name" value="MmgE/PrpD_sf_1"/>
</dbReference>
<dbReference type="InterPro" id="IPR005656">
    <property type="entry name" value="MmgE_PrpD"/>
</dbReference>
<dbReference type="Gene3D" id="1.10.4100.10">
    <property type="entry name" value="2-methylcitrate dehydratase PrpD"/>
    <property type="match status" value="1"/>
</dbReference>
<gene>
    <name evidence="4" type="ORF">ACFY05_41075</name>
</gene>
<dbReference type="InterPro" id="IPR042188">
    <property type="entry name" value="MmgE/PrpD_sf_2"/>
</dbReference>
<comment type="caution">
    <text evidence="4">The sequence shown here is derived from an EMBL/GenBank/DDBJ whole genome shotgun (WGS) entry which is preliminary data.</text>
</comment>
<dbReference type="PANTHER" id="PTHR16943">
    <property type="entry name" value="2-METHYLCITRATE DEHYDRATASE-RELATED"/>
    <property type="match status" value="1"/>
</dbReference>
<evidence type="ECO:0000313" key="5">
    <source>
        <dbReference type="Proteomes" id="UP001602119"/>
    </source>
</evidence>
<comment type="similarity">
    <text evidence="1">Belongs to the PrpD family.</text>
</comment>
<sequence length="467" mass="48241">MTSLSHDLAVWAHEAWSGGRPADVDEAARFHVIDTVAVAIAGAGDPATRSMAAAVNDSDDALEQALILGTAGHALDYDNAQAPSLVHPSCVVVPAMLAAGARRDLSIDQIVRAVAIAEEISLWLGESAVRDRDSSLFERGFHPTAVCCPIGAATGVALLNGLDVHQTAHAIGAAASMSGGILEGNRTGGQIKPMHAGFAARAGVFAARLAAAGTTAAPTALEGRFGFGHAFLDGAELQVADLPIDQQAWRVATVTTKPYPVNGFIHSAVDAALELRRQGFTLEPGATLTIGVAEPVLRTIAEPRADKVRPATAYAARFSGPVVVALALRGGTGLGVGLNDFPDSLPGDTDLLEAAARVEFQADPRCTEAFPGAVSAAARAVGADGRSYSAVVDHALGSPRRPLTREQQWQKFDDCVAPALGAASARALWDSLARARSSARCADVVNEVRRAVGRVVRQAGREDGSSG</sequence>
<keyword evidence="5" id="KW-1185">Reference proteome</keyword>
<evidence type="ECO:0000313" key="4">
    <source>
        <dbReference type="EMBL" id="MFF4779229.1"/>
    </source>
</evidence>
<dbReference type="InterPro" id="IPR036148">
    <property type="entry name" value="MmgE/PrpD_sf"/>
</dbReference>
<dbReference type="SUPFAM" id="SSF103378">
    <property type="entry name" value="2-methylcitrate dehydratase PrpD"/>
    <property type="match status" value="1"/>
</dbReference>
<feature type="domain" description="MmgE/PrpD N-terminal" evidence="2">
    <location>
        <begin position="7"/>
        <end position="238"/>
    </location>
</feature>
<dbReference type="Gene3D" id="3.30.1330.120">
    <property type="entry name" value="2-methylcitrate dehydratase PrpD"/>
    <property type="match status" value="1"/>
</dbReference>
<dbReference type="EMBL" id="JBIAXI010000045">
    <property type="protein sequence ID" value="MFF4779229.1"/>
    <property type="molecule type" value="Genomic_DNA"/>
</dbReference>
<organism evidence="4 5">
    <name type="scientific">Microtetraspora fusca</name>
    <dbReference type="NCBI Taxonomy" id="1997"/>
    <lineage>
        <taxon>Bacteria</taxon>
        <taxon>Bacillati</taxon>
        <taxon>Actinomycetota</taxon>
        <taxon>Actinomycetes</taxon>
        <taxon>Streptosporangiales</taxon>
        <taxon>Streptosporangiaceae</taxon>
        <taxon>Microtetraspora</taxon>
    </lineage>
</organism>
<evidence type="ECO:0000259" key="3">
    <source>
        <dbReference type="Pfam" id="PF19305"/>
    </source>
</evidence>
<proteinExistence type="inferred from homology"/>
<dbReference type="Proteomes" id="UP001602119">
    <property type="component" value="Unassembled WGS sequence"/>
</dbReference>
<dbReference type="InterPro" id="IPR045337">
    <property type="entry name" value="MmgE_PrpD_C"/>
</dbReference>
<dbReference type="Pfam" id="PF19305">
    <property type="entry name" value="MmgE_PrpD_C"/>
    <property type="match status" value="1"/>
</dbReference>
<reference evidence="4 5" key="1">
    <citation type="submission" date="2024-10" db="EMBL/GenBank/DDBJ databases">
        <title>The Natural Products Discovery Center: Release of the First 8490 Sequenced Strains for Exploring Actinobacteria Biosynthetic Diversity.</title>
        <authorList>
            <person name="Kalkreuter E."/>
            <person name="Kautsar S.A."/>
            <person name="Yang D."/>
            <person name="Bader C.D."/>
            <person name="Teijaro C.N."/>
            <person name="Fluegel L."/>
            <person name="Davis C.M."/>
            <person name="Simpson J.R."/>
            <person name="Lauterbach L."/>
            <person name="Steele A.D."/>
            <person name="Gui C."/>
            <person name="Meng S."/>
            <person name="Li G."/>
            <person name="Viehrig K."/>
            <person name="Ye F."/>
            <person name="Su P."/>
            <person name="Kiefer A.F."/>
            <person name="Nichols A."/>
            <person name="Cepeda A.J."/>
            <person name="Yan W."/>
            <person name="Fan B."/>
            <person name="Jiang Y."/>
            <person name="Adhikari A."/>
            <person name="Zheng C.-J."/>
            <person name="Schuster L."/>
            <person name="Cowan T.M."/>
            <person name="Smanski M.J."/>
            <person name="Chevrette M.G."/>
            <person name="De Carvalho L.P.S."/>
            <person name="Shen B."/>
        </authorList>
    </citation>
    <scope>NUCLEOTIDE SEQUENCE [LARGE SCALE GENOMIC DNA]</scope>
    <source>
        <strain evidence="4 5">NPDC001281</strain>
    </source>
</reference>
<name>A0ABW6VN65_MICFU</name>
<feature type="domain" description="MmgE/PrpD C-terminal" evidence="3">
    <location>
        <begin position="259"/>
        <end position="427"/>
    </location>
</feature>
<dbReference type="InterPro" id="IPR045336">
    <property type="entry name" value="MmgE_PrpD_N"/>
</dbReference>
<evidence type="ECO:0000259" key="2">
    <source>
        <dbReference type="Pfam" id="PF03972"/>
    </source>
</evidence>
<dbReference type="Pfam" id="PF03972">
    <property type="entry name" value="MmgE_PrpD_N"/>
    <property type="match status" value="1"/>
</dbReference>
<accession>A0ABW6VN65</accession>
<evidence type="ECO:0000256" key="1">
    <source>
        <dbReference type="ARBA" id="ARBA00006174"/>
    </source>
</evidence>
<dbReference type="PANTHER" id="PTHR16943:SF8">
    <property type="entry name" value="2-METHYLCITRATE DEHYDRATASE"/>
    <property type="match status" value="1"/>
</dbReference>
<protein>
    <submittedName>
        <fullName evidence="4">MmgE/PrpD family protein</fullName>
    </submittedName>
</protein>